<name>A0A5B0R1U5_PUCGR</name>
<keyword evidence="2" id="KW-1185">Reference proteome</keyword>
<dbReference type="AlphaFoldDB" id="A0A5B0R1U5"/>
<organism evidence="1 2">
    <name type="scientific">Puccinia graminis f. sp. tritici</name>
    <dbReference type="NCBI Taxonomy" id="56615"/>
    <lineage>
        <taxon>Eukaryota</taxon>
        <taxon>Fungi</taxon>
        <taxon>Dikarya</taxon>
        <taxon>Basidiomycota</taxon>
        <taxon>Pucciniomycotina</taxon>
        <taxon>Pucciniomycetes</taxon>
        <taxon>Pucciniales</taxon>
        <taxon>Pucciniaceae</taxon>
        <taxon>Puccinia</taxon>
    </lineage>
</organism>
<reference evidence="1 2" key="1">
    <citation type="submission" date="2019-05" db="EMBL/GenBank/DDBJ databases">
        <title>Emergence of the Ug99 lineage of the wheat stem rust pathogen through somatic hybridization.</title>
        <authorList>
            <person name="Li F."/>
            <person name="Upadhyaya N.M."/>
            <person name="Sperschneider J."/>
            <person name="Matny O."/>
            <person name="Nguyen-Phuc H."/>
            <person name="Mago R."/>
            <person name="Raley C."/>
            <person name="Miller M.E."/>
            <person name="Silverstein K.A.T."/>
            <person name="Henningsen E."/>
            <person name="Hirsch C.D."/>
            <person name="Visser B."/>
            <person name="Pretorius Z.A."/>
            <person name="Steffenson B.J."/>
            <person name="Schwessinger B."/>
            <person name="Dodds P.N."/>
            <person name="Figueroa M."/>
        </authorList>
    </citation>
    <scope>NUCLEOTIDE SEQUENCE [LARGE SCALE GENOMIC DNA]</scope>
    <source>
        <strain evidence="1">21-0</strain>
    </source>
</reference>
<gene>
    <name evidence="1" type="ORF">PGT21_009052</name>
</gene>
<protein>
    <submittedName>
        <fullName evidence="1">Uncharacterized protein</fullName>
    </submittedName>
</protein>
<accession>A0A5B0R1U5</accession>
<sequence length="56" mass="6474">MASLLISYVDQIDFIEIRHKQMTHFSPSLRVDRVPMVSSLEADPWRKLLLAKTTTS</sequence>
<dbReference type="Proteomes" id="UP000324748">
    <property type="component" value="Unassembled WGS sequence"/>
</dbReference>
<evidence type="ECO:0000313" key="1">
    <source>
        <dbReference type="EMBL" id="KAA1118874.1"/>
    </source>
</evidence>
<evidence type="ECO:0000313" key="2">
    <source>
        <dbReference type="Proteomes" id="UP000324748"/>
    </source>
</evidence>
<proteinExistence type="predicted"/>
<comment type="caution">
    <text evidence="1">The sequence shown here is derived from an EMBL/GenBank/DDBJ whole genome shotgun (WGS) entry which is preliminary data.</text>
</comment>
<dbReference type="EMBL" id="VSWC01000001">
    <property type="protein sequence ID" value="KAA1118874.1"/>
    <property type="molecule type" value="Genomic_DNA"/>
</dbReference>